<dbReference type="CDD" id="cd21631">
    <property type="entry name" value="RHH_CopG_NikR-like"/>
    <property type="match status" value="1"/>
</dbReference>
<reference evidence="2" key="1">
    <citation type="submission" date="2022-05" db="EMBL/GenBank/DDBJ databases">
        <title>A methanotrophic Mycobacterium dominates a cave microbial ecosystem.</title>
        <authorList>
            <person name="Van Spanning R.J.M."/>
            <person name="Guan Q."/>
            <person name="Melkonian C."/>
            <person name="Gallant J."/>
            <person name="Polerecky L."/>
            <person name="Flot J.-F."/>
            <person name="Brandt B.W."/>
            <person name="Braster M."/>
            <person name="Iturbe Espinoza P."/>
            <person name="Aerts J."/>
            <person name="Meima-Franke M."/>
            <person name="Piersma S.R."/>
            <person name="Bunduc C."/>
            <person name="Ummels R."/>
            <person name="Pain A."/>
            <person name="Fleming E.J."/>
            <person name="van der Wel N."/>
            <person name="Gherman V.D."/>
            <person name="Sarbu S.M."/>
            <person name="Bodelier P.L.E."/>
            <person name="Bitter W."/>
        </authorList>
    </citation>
    <scope>NUCLEOTIDE SEQUENCE</scope>
    <source>
        <strain evidence="2">Sulfur Cave</strain>
    </source>
</reference>
<dbReference type="InterPro" id="IPR002145">
    <property type="entry name" value="CopG"/>
</dbReference>
<protein>
    <submittedName>
        <fullName evidence="2">Ribbon-helix-helix domain-containing protein</fullName>
    </submittedName>
</protein>
<feature type="domain" description="Ribbon-helix-helix protein CopG" evidence="1">
    <location>
        <begin position="50"/>
        <end position="85"/>
    </location>
</feature>
<evidence type="ECO:0000259" key="1">
    <source>
        <dbReference type="Pfam" id="PF01402"/>
    </source>
</evidence>
<accession>A0ABY4QP48</accession>
<dbReference type="Pfam" id="PF01402">
    <property type="entry name" value="RHH_1"/>
    <property type="match status" value="1"/>
</dbReference>
<sequence>MTHTQKQTHPPLDNAGVDRLVTEAEAGIPEQKLRRRGRPSIGDEAASTYSVRLPDDLVTLVDTRAELEGVSRGETIRRALVEYLTT</sequence>
<organism evidence="2 3">
    <name type="scientific">Candidatus Mycobacterium methanotrophicum</name>
    <dbReference type="NCBI Taxonomy" id="2943498"/>
    <lineage>
        <taxon>Bacteria</taxon>
        <taxon>Bacillati</taxon>
        <taxon>Actinomycetota</taxon>
        <taxon>Actinomycetes</taxon>
        <taxon>Mycobacteriales</taxon>
        <taxon>Mycobacteriaceae</taxon>
        <taxon>Mycobacterium</taxon>
    </lineage>
</organism>
<dbReference type="EMBL" id="CP097320">
    <property type="protein sequence ID" value="UQX11730.1"/>
    <property type="molecule type" value="Genomic_DNA"/>
</dbReference>
<evidence type="ECO:0000313" key="3">
    <source>
        <dbReference type="Proteomes" id="UP001056610"/>
    </source>
</evidence>
<dbReference type="RefSeq" id="WP_219069081.1">
    <property type="nucleotide sequence ID" value="NZ_CAJUXY010000049.1"/>
</dbReference>
<name>A0ABY4QP48_9MYCO</name>
<proteinExistence type="predicted"/>
<gene>
    <name evidence="2" type="ORF">M5I08_04615</name>
</gene>
<keyword evidence="3" id="KW-1185">Reference proteome</keyword>
<dbReference type="Proteomes" id="UP001056610">
    <property type="component" value="Chromosome"/>
</dbReference>
<evidence type="ECO:0000313" key="2">
    <source>
        <dbReference type="EMBL" id="UQX11730.1"/>
    </source>
</evidence>